<evidence type="ECO:0000313" key="1">
    <source>
        <dbReference type="EMBL" id="EEZ29332.1"/>
    </source>
</evidence>
<reference evidence="1" key="1">
    <citation type="submission" date="2009-01" db="EMBL/GenBank/DDBJ databases">
        <title>The Genome Sequence of Brucella pinnipedialis M292/94/1.</title>
        <authorList>
            <consortium name="The Broad Institute Genome Sequencing Platform"/>
            <person name="Ward D."/>
            <person name="Young S.K."/>
            <person name="Kodira C.D."/>
            <person name="Zeng Q."/>
            <person name="Koehrsen M."/>
            <person name="Alvarado L."/>
            <person name="Berlin A."/>
            <person name="Borenstein D."/>
            <person name="Chen Z."/>
            <person name="Engels R."/>
            <person name="Freedman E."/>
            <person name="Gellesch M."/>
            <person name="Goldberg J."/>
            <person name="Griggs A."/>
            <person name="Gujja S."/>
            <person name="Heiman D."/>
            <person name="Hepburn T."/>
            <person name="Howarth C."/>
            <person name="Jen D."/>
            <person name="Larson L."/>
            <person name="Lewis B."/>
            <person name="Mehta T."/>
            <person name="Park D."/>
            <person name="Pearson M."/>
            <person name="Roberts A."/>
            <person name="Saif S."/>
            <person name="Shea T."/>
            <person name="Shenoy N."/>
            <person name="Sisk P."/>
            <person name="Stolte C."/>
            <person name="Sykes S."/>
            <person name="Walk T."/>
            <person name="White J."/>
            <person name="Yandava C."/>
            <person name="Whatmore A.M."/>
            <person name="Perrett L.L."/>
            <person name="O'Callaghan D."/>
            <person name="Nusbaum C."/>
            <person name="Galagan J."/>
            <person name="Birren B."/>
        </authorList>
    </citation>
    <scope>NUCLEOTIDE SEQUENCE [LARGE SCALE GENOMIC DNA]</scope>
    <source>
        <strain evidence="1">M292/94/1</strain>
    </source>
</reference>
<name>A0A0E1X811_9HYPH</name>
<gene>
    <name evidence="1" type="ORF">BALG_02686</name>
</gene>
<sequence length="73" mass="8157">MTLLLMIVYSCAGMRFKKFVNEPAPQVLKRATAKEAVIPSTPLRILRFIVPPLPLTAFAILRHSIQWAGGDHN</sequence>
<proteinExistence type="predicted"/>
<dbReference type="HOGENOM" id="CLU_185041_0_0_5"/>
<dbReference type="Proteomes" id="UP000004659">
    <property type="component" value="Unassembled WGS sequence"/>
</dbReference>
<organism evidence="1">
    <name type="scientific">Brucella pinnipedialis M292/94/1</name>
    <dbReference type="NCBI Taxonomy" id="520462"/>
    <lineage>
        <taxon>Bacteria</taxon>
        <taxon>Pseudomonadati</taxon>
        <taxon>Pseudomonadota</taxon>
        <taxon>Alphaproteobacteria</taxon>
        <taxon>Hyphomicrobiales</taxon>
        <taxon>Brucellaceae</taxon>
        <taxon>Brucella/Ochrobactrum group</taxon>
        <taxon>Brucella</taxon>
    </lineage>
</organism>
<dbReference type="GeneID" id="93015016"/>
<dbReference type="RefSeq" id="WP_002966321.1">
    <property type="nucleotide sequence ID" value="NZ_EQ999534.1"/>
</dbReference>
<protein>
    <submittedName>
        <fullName evidence="1">Uncharacterized protein</fullName>
    </submittedName>
</protein>
<dbReference type="AlphaFoldDB" id="A0A0E1X811"/>
<dbReference type="EMBL" id="EQ999534">
    <property type="protein sequence ID" value="EEZ29332.1"/>
    <property type="molecule type" value="Genomic_DNA"/>
</dbReference>
<accession>A0A0E1X811</accession>